<comment type="caution">
    <text evidence="3">The sequence shown here is derived from an EMBL/GenBank/DDBJ whole genome shotgun (WGS) entry which is preliminary data.</text>
</comment>
<evidence type="ECO:0000256" key="1">
    <source>
        <dbReference type="SAM" id="MobiDB-lite"/>
    </source>
</evidence>
<keyword evidence="4" id="KW-1185">Reference proteome</keyword>
<evidence type="ECO:0000256" key="2">
    <source>
        <dbReference type="SAM" id="SignalP"/>
    </source>
</evidence>
<feature type="chain" id="PRO_5046110512" evidence="2">
    <location>
        <begin position="22"/>
        <end position="147"/>
    </location>
</feature>
<protein>
    <submittedName>
        <fullName evidence="3">Uncharacterized protein</fullName>
    </submittedName>
</protein>
<proteinExistence type="predicted"/>
<dbReference type="EMBL" id="JAELYA010000003">
    <property type="protein sequence ID" value="MBO3275742.1"/>
    <property type="molecule type" value="Genomic_DNA"/>
</dbReference>
<reference evidence="3 4" key="1">
    <citation type="submission" date="2020-12" db="EMBL/GenBank/DDBJ databases">
        <title>Pseudomonas schmalbachii sp. nov. isolated from millipede gut.</title>
        <authorList>
            <person name="Shelomi M."/>
        </authorList>
    </citation>
    <scope>NUCLEOTIDE SEQUENCE [LARGE SCALE GENOMIC DNA]</scope>
    <source>
        <strain evidence="3 4">Milli4</strain>
    </source>
</reference>
<feature type="signal peptide" evidence="2">
    <location>
        <begin position="1"/>
        <end position="21"/>
    </location>
</feature>
<dbReference type="RefSeq" id="WP_208313681.1">
    <property type="nucleotide sequence ID" value="NZ_JAELYA010000003.1"/>
</dbReference>
<sequence length="147" mass="16363">MKIPTLCLSVMALLASSSIHAMECKGLDEIRSKSNSAALQQLVKSVANNQDDVADCDSVATVMNKAARTDIEAGRKLEEDRPYNPSEAQANYAKAQSDPEVRQRLDQVSKEVSDSNQRLLYQAAILDEEGYYSARDMLVRQLRQQLK</sequence>
<keyword evidence="2" id="KW-0732">Signal</keyword>
<dbReference type="Proteomes" id="UP000669060">
    <property type="component" value="Unassembled WGS sequence"/>
</dbReference>
<name>A0ABS3TPZ6_9PSED</name>
<evidence type="ECO:0000313" key="3">
    <source>
        <dbReference type="EMBL" id="MBO3275742.1"/>
    </source>
</evidence>
<organism evidence="3 4">
    <name type="scientific">Pseudomonas schmalbachii</name>
    <dbReference type="NCBI Taxonomy" id="2816993"/>
    <lineage>
        <taxon>Bacteria</taxon>
        <taxon>Pseudomonadati</taxon>
        <taxon>Pseudomonadota</taxon>
        <taxon>Gammaproteobacteria</taxon>
        <taxon>Pseudomonadales</taxon>
        <taxon>Pseudomonadaceae</taxon>
        <taxon>Pseudomonas</taxon>
    </lineage>
</organism>
<feature type="compositionally biased region" description="Basic and acidic residues" evidence="1">
    <location>
        <begin position="73"/>
        <end position="82"/>
    </location>
</feature>
<gene>
    <name evidence="3" type="ORF">JFY56_10945</name>
</gene>
<evidence type="ECO:0000313" key="4">
    <source>
        <dbReference type="Proteomes" id="UP000669060"/>
    </source>
</evidence>
<feature type="region of interest" description="Disordered" evidence="1">
    <location>
        <begin position="73"/>
        <end position="109"/>
    </location>
</feature>
<feature type="compositionally biased region" description="Basic and acidic residues" evidence="1">
    <location>
        <begin position="97"/>
        <end position="109"/>
    </location>
</feature>
<accession>A0ABS3TPZ6</accession>